<protein>
    <submittedName>
        <fullName evidence="2">Carboxymethylenebutenolidase</fullName>
    </submittedName>
</protein>
<dbReference type="InterPro" id="IPR051049">
    <property type="entry name" value="Dienelactone_hydrolase-like"/>
</dbReference>
<dbReference type="EMBL" id="QJTC01000014">
    <property type="protein sequence ID" value="PYE76298.1"/>
    <property type="molecule type" value="Genomic_DNA"/>
</dbReference>
<dbReference type="RefSeq" id="WP_110465954.1">
    <property type="nucleotide sequence ID" value="NZ_JAMOFZ010000014.1"/>
</dbReference>
<evidence type="ECO:0000259" key="1">
    <source>
        <dbReference type="Pfam" id="PF01738"/>
    </source>
</evidence>
<dbReference type="Pfam" id="PF01738">
    <property type="entry name" value="DLH"/>
    <property type="match status" value="1"/>
</dbReference>
<proteinExistence type="predicted"/>
<dbReference type="OrthoDB" id="62567at2"/>
<accession>A0A318SGA5</accession>
<evidence type="ECO:0000313" key="3">
    <source>
        <dbReference type="Proteomes" id="UP000247540"/>
    </source>
</evidence>
<comment type="caution">
    <text evidence="2">The sequence shown here is derived from an EMBL/GenBank/DDBJ whole genome shotgun (WGS) entry which is preliminary data.</text>
</comment>
<dbReference type="InterPro" id="IPR002925">
    <property type="entry name" value="Dienelactn_hydro"/>
</dbReference>
<dbReference type="InterPro" id="IPR029058">
    <property type="entry name" value="AB_hydrolase_fold"/>
</dbReference>
<feature type="domain" description="Dienelactone hydrolase" evidence="1">
    <location>
        <begin position="16"/>
        <end position="226"/>
    </location>
</feature>
<dbReference type="GO" id="GO:0016787">
    <property type="term" value="F:hydrolase activity"/>
    <property type="evidence" value="ECO:0007669"/>
    <property type="project" value="InterPro"/>
</dbReference>
<dbReference type="Proteomes" id="UP000247540">
    <property type="component" value="Unassembled WGS sequence"/>
</dbReference>
<dbReference type="AlphaFoldDB" id="A0A318SGA5"/>
<dbReference type="PANTHER" id="PTHR46623">
    <property type="entry name" value="CARBOXYMETHYLENEBUTENOLIDASE-RELATED"/>
    <property type="match status" value="1"/>
</dbReference>
<evidence type="ECO:0000313" key="2">
    <source>
        <dbReference type="EMBL" id="PYE76298.1"/>
    </source>
</evidence>
<dbReference type="Gene3D" id="3.40.50.1820">
    <property type="entry name" value="alpha/beta hydrolase"/>
    <property type="match status" value="1"/>
</dbReference>
<organism evidence="2 3">
    <name type="scientific">Xylophilus ampelinus</name>
    <dbReference type="NCBI Taxonomy" id="54067"/>
    <lineage>
        <taxon>Bacteria</taxon>
        <taxon>Pseudomonadati</taxon>
        <taxon>Pseudomonadota</taxon>
        <taxon>Betaproteobacteria</taxon>
        <taxon>Burkholderiales</taxon>
        <taxon>Xylophilus</taxon>
    </lineage>
</organism>
<dbReference type="PANTHER" id="PTHR46623:SF6">
    <property type="entry name" value="ALPHA_BETA-HYDROLASES SUPERFAMILY PROTEIN"/>
    <property type="match status" value="1"/>
</dbReference>
<gene>
    <name evidence="2" type="ORF">DFQ15_11483</name>
</gene>
<dbReference type="SUPFAM" id="SSF53474">
    <property type="entry name" value="alpha/beta-Hydrolases"/>
    <property type="match status" value="1"/>
</dbReference>
<name>A0A318SGA5_9BURK</name>
<keyword evidence="3" id="KW-1185">Reference proteome</keyword>
<sequence>MGSSTVQLTAADGFQFPAYVAEPTGTPRGAIVVLQEIFGVNSHIRAVADGYAARGYLAVAPAIFHRVRQGVELGYTEADMKAGMELKAAVEALPAPGALQDVQAAVLYAAKAGTVGIVGYCWGGLLVWRAAELVQGLSAAVVYYGGGATSPEEIARTPRTPVLAHFGEKDHYISLPSVEAFKAAHADVEVHVYPADHGFNCDQRGSYDAPAARQALERTLAFFARHVG</sequence>
<reference evidence="2 3" key="1">
    <citation type="submission" date="2018-06" db="EMBL/GenBank/DDBJ databases">
        <title>Genomic Encyclopedia of Type Strains, Phase III (KMG-III): the genomes of soil and plant-associated and newly described type strains.</title>
        <authorList>
            <person name="Whitman W."/>
        </authorList>
    </citation>
    <scope>NUCLEOTIDE SEQUENCE [LARGE SCALE GENOMIC DNA]</scope>
    <source>
        <strain evidence="2 3">CECT 7646</strain>
    </source>
</reference>